<dbReference type="InterPro" id="IPR000504">
    <property type="entry name" value="RRM_dom"/>
</dbReference>
<sequence>MEGDLDPQQSSVKHNTRVAHLRNISPIVTQTDLVQLCSRFGLVTDVLLLHGKKQALVQFETEADCSRFINEFDGMALHLQTHPIYVQPSLHNTIQKEKTSTEYDKVSPVLLVSVVKPLYEITLDNLNRIFAPYEPTMPGSVRKIILFSKDAGFQALVQFSTVAAAMHAKNDLNGKNIYAHSCTLHIQFSTITDLNITINSDKAHDYTCYKPTKLPSYPSSYLTPLTGLGGFIVPPPGHLIGGDEKLVLIVSGFPEDTVGCHELFNLFSNYGIIHRIKLLRDKPGTALIQFASASQASDAQTALNGTPLLGNVLQIHFSKYQTVLLTNTLPATESGRLLEFDNTELKRTRSIWSGIVGPKFVATPTEYLHLSNFPGSTSLDQIVSFVSKVVEPVKVQLLSKGNKGMAIVQLPSIEASNNVMALLHEALLGDRPVNISYTRSRL</sequence>
<dbReference type="SUPFAM" id="SSF54928">
    <property type="entry name" value="RNA-binding domain, RBD"/>
    <property type="match status" value="3"/>
</dbReference>
<dbReference type="PANTHER" id="PTHR15592">
    <property type="entry name" value="MATRIN 3/NUCLEAR PROTEIN 220-RELATED"/>
    <property type="match status" value="1"/>
</dbReference>
<feature type="domain" description="RRM" evidence="4">
    <location>
        <begin position="246"/>
        <end position="320"/>
    </location>
</feature>
<evidence type="ECO:0000256" key="2">
    <source>
        <dbReference type="ARBA" id="ARBA00022884"/>
    </source>
</evidence>
<feature type="domain" description="RRM" evidence="4">
    <location>
        <begin position="17"/>
        <end position="91"/>
    </location>
</feature>
<keyword evidence="1" id="KW-0677">Repeat</keyword>
<feature type="domain" description="RRM" evidence="4">
    <location>
        <begin position="366"/>
        <end position="440"/>
    </location>
</feature>
<comment type="caution">
    <text evidence="5">The sequence shown here is derived from an EMBL/GenBank/DDBJ whole genome shotgun (WGS) entry which is preliminary data.</text>
</comment>
<evidence type="ECO:0000313" key="5">
    <source>
        <dbReference type="EMBL" id="KAK2947977.1"/>
    </source>
</evidence>
<dbReference type="InterPro" id="IPR021790">
    <property type="entry name" value="PTBP1-like_RRM2"/>
</dbReference>
<evidence type="ECO:0000259" key="4">
    <source>
        <dbReference type="PROSITE" id="PS50102"/>
    </source>
</evidence>
<dbReference type="Pfam" id="PF00076">
    <property type="entry name" value="RRM_1"/>
    <property type="match status" value="1"/>
</dbReference>
<proteinExistence type="predicted"/>
<dbReference type="Gene3D" id="3.30.70.330">
    <property type="match status" value="4"/>
</dbReference>
<dbReference type="Pfam" id="PF13893">
    <property type="entry name" value="RRM_5"/>
    <property type="match status" value="1"/>
</dbReference>
<dbReference type="CDD" id="cd00590">
    <property type="entry name" value="RRM_SF"/>
    <property type="match status" value="1"/>
</dbReference>
<protein>
    <submittedName>
        <fullName evidence="5">Polypyrimidine tract-binding protein</fullName>
    </submittedName>
</protein>
<keyword evidence="6" id="KW-1185">Reference proteome</keyword>
<evidence type="ECO:0000256" key="3">
    <source>
        <dbReference type="PROSITE-ProRule" id="PRU00176"/>
    </source>
</evidence>
<dbReference type="EMBL" id="JARBJD010000187">
    <property type="protein sequence ID" value="KAK2947977.1"/>
    <property type="molecule type" value="Genomic_DNA"/>
</dbReference>
<keyword evidence="2 3" id="KW-0694">RNA-binding</keyword>
<dbReference type="Pfam" id="PF11835">
    <property type="entry name" value="RRM_8"/>
    <property type="match status" value="1"/>
</dbReference>
<dbReference type="Proteomes" id="UP001281761">
    <property type="component" value="Unassembled WGS sequence"/>
</dbReference>
<dbReference type="SMART" id="SM00360">
    <property type="entry name" value="RRM"/>
    <property type="match status" value="4"/>
</dbReference>
<evidence type="ECO:0000313" key="6">
    <source>
        <dbReference type="Proteomes" id="UP001281761"/>
    </source>
</evidence>
<reference evidence="5 6" key="1">
    <citation type="journal article" date="2022" name="bioRxiv">
        <title>Genomics of Preaxostyla Flagellates Illuminates Evolutionary Transitions and the Path Towards Mitochondrial Loss.</title>
        <authorList>
            <person name="Novak L.V.F."/>
            <person name="Treitli S.C."/>
            <person name="Pyrih J."/>
            <person name="Halakuc P."/>
            <person name="Pipaliya S.V."/>
            <person name="Vacek V."/>
            <person name="Brzon O."/>
            <person name="Soukal P."/>
            <person name="Eme L."/>
            <person name="Dacks J.B."/>
            <person name="Karnkowska A."/>
            <person name="Elias M."/>
            <person name="Hampl V."/>
        </authorList>
    </citation>
    <scope>NUCLEOTIDE SEQUENCE [LARGE SCALE GENOMIC DNA]</scope>
    <source>
        <strain evidence="5">NAU3</strain>
        <tissue evidence="5">Gut</tissue>
    </source>
</reference>
<dbReference type="InterPro" id="IPR012677">
    <property type="entry name" value="Nucleotide-bd_a/b_plait_sf"/>
</dbReference>
<name>A0ABQ9X7U9_9EUKA</name>
<gene>
    <name evidence="5" type="ORF">BLNAU_17101</name>
</gene>
<dbReference type="PROSITE" id="PS50102">
    <property type="entry name" value="RRM"/>
    <property type="match status" value="3"/>
</dbReference>
<accession>A0ABQ9X7U9</accession>
<organism evidence="5 6">
    <name type="scientific">Blattamonas nauphoetae</name>
    <dbReference type="NCBI Taxonomy" id="2049346"/>
    <lineage>
        <taxon>Eukaryota</taxon>
        <taxon>Metamonada</taxon>
        <taxon>Preaxostyla</taxon>
        <taxon>Oxymonadida</taxon>
        <taxon>Blattamonas</taxon>
    </lineage>
</organism>
<evidence type="ECO:0000256" key="1">
    <source>
        <dbReference type="ARBA" id="ARBA00022737"/>
    </source>
</evidence>
<dbReference type="InterPro" id="IPR035979">
    <property type="entry name" value="RBD_domain_sf"/>
</dbReference>